<sequence length="69" mass="7794">MEVLLDESVLFTEEGSGSLCISPALAVLLRRLRYSNLRVGICCQDDDARPQKIEPEGGYHETRTREQVE</sequence>
<evidence type="ECO:0000313" key="2">
    <source>
        <dbReference type="EMBL" id="KAG0452670.1"/>
    </source>
</evidence>
<name>A0A835PHU0_VANPL</name>
<feature type="region of interest" description="Disordered" evidence="1">
    <location>
        <begin position="48"/>
        <end position="69"/>
    </location>
</feature>
<proteinExistence type="predicted"/>
<protein>
    <submittedName>
        <fullName evidence="2">Uncharacterized protein</fullName>
    </submittedName>
</protein>
<keyword evidence="3" id="KW-1185">Reference proteome</keyword>
<gene>
    <name evidence="2" type="ORF">HPP92_025334</name>
</gene>
<organism evidence="2 3">
    <name type="scientific">Vanilla planifolia</name>
    <name type="common">Vanilla</name>
    <dbReference type="NCBI Taxonomy" id="51239"/>
    <lineage>
        <taxon>Eukaryota</taxon>
        <taxon>Viridiplantae</taxon>
        <taxon>Streptophyta</taxon>
        <taxon>Embryophyta</taxon>
        <taxon>Tracheophyta</taxon>
        <taxon>Spermatophyta</taxon>
        <taxon>Magnoliopsida</taxon>
        <taxon>Liliopsida</taxon>
        <taxon>Asparagales</taxon>
        <taxon>Orchidaceae</taxon>
        <taxon>Vanilloideae</taxon>
        <taxon>Vanilleae</taxon>
        <taxon>Vanilla</taxon>
    </lineage>
</organism>
<dbReference type="OrthoDB" id="1930826at2759"/>
<evidence type="ECO:0000256" key="1">
    <source>
        <dbReference type="SAM" id="MobiDB-lite"/>
    </source>
</evidence>
<dbReference type="Proteomes" id="UP000636800">
    <property type="component" value="Unassembled WGS sequence"/>
</dbReference>
<reference evidence="2 3" key="1">
    <citation type="journal article" date="2020" name="Nat. Food">
        <title>A phased Vanilla planifolia genome enables genetic improvement of flavour and production.</title>
        <authorList>
            <person name="Hasing T."/>
            <person name="Tang H."/>
            <person name="Brym M."/>
            <person name="Khazi F."/>
            <person name="Huang T."/>
            <person name="Chambers A.H."/>
        </authorList>
    </citation>
    <scope>NUCLEOTIDE SEQUENCE [LARGE SCALE GENOMIC DNA]</scope>
    <source>
        <tissue evidence="2">Leaf</tissue>
    </source>
</reference>
<dbReference type="EMBL" id="JADCNL010000014">
    <property type="protein sequence ID" value="KAG0452670.1"/>
    <property type="molecule type" value="Genomic_DNA"/>
</dbReference>
<comment type="caution">
    <text evidence="2">The sequence shown here is derived from an EMBL/GenBank/DDBJ whole genome shotgun (WGS) entry which is preliminary data.</text>
</comment>
<dbReference type="AlphaFoldDB" id="A0A835PHU0"/>
<evidence type="ECO:0000313" key="3">
    <source>
        <dbReference type="Proteomes" id="UP000636800"/>
    </source>
</evidence>
<accession>A0A835PHU0</accession>